<feature type="compositionally biased region" description="Basic and acidic residues" evidence="1">
    <location>
        <begin position="24"/>
        <end position="35"/>
    </location>
</feature>
<sequence length="101" mass="11170">MGMSLCPPGSRCRAEGNPPRALRTHTDTPHTDTPHTDTPPKGPDRLGGRSRRAGPLNRPAGRPRYPCRRVIVRNASSASSFWPPAPGWNQSQVLNWRPVNR</sequence>
<reference evidence="2" key="1">
    <citation type="submission" date="2022-06" db="EMBL/GenBank/DDBJ databases">
        <title>Complete genome sequence of Streptomyces nigrescens HEK616.</title>
        <authorList>
            <person name="Asamizu S."/>
            <person name="Onaka H."/>
        </authorList>
    </citation>
    <scope>NUCLEOTIDE SEQUENCE</scope>
    <source>
        <strain evidence="2">HEK616</strain>
    </source>
</reference>
<accession>A0ABM7ZMR6</accession>
<name>A0ABM7ZMR6_STRNI</name>
<keyword evidence="3" id="KW-1185">Reference proteome</keyword>
<protein>
    <submittedName>
        <fullName evidence="2">Uncharacterized protein</fullName>
    </submittedName>
</protein>
<gene>
    <name evidence="2" type="ORF">HEK616_10820</name>
</gene>
<evidence type="ECO:0000313" key="2">
    <source>
        <dbReference type="EMBL" id="BDM67595.1"/>
    </source>
</evidence>
<evidence type="ECO:0000256" key="1">
    <source>
        <dbReference type="SAM" id="MobiDB-lite"/>
    </source>
</evidence>
<feature type="region of interest" description="Disordered" evidence="1">
    <location>
        <begin position="78"/>
        <end position="101"/>
    </location>
</feature>
<organism evidence="2 3">
    <name type="scientific">Streptomyces nigrescens</name>
    <dbReference type="NCBI Taxonomy" id="1920"/>
    <lineage>
        <taxon>Bacteria</taxon>
        <taxon>Bacillati</taxon>
        <taxon>Actinomycetota</taxon>
        <taxon>Actinomycetes</taxon>
        <taxon>Kitasatosporales</taxon>
        <taxon>Streptomycetaceae</taxon>
        <taxon>Streptomyces</taxon>
    </lineage>
</organism>
<dbReference type="Proteomes" id="UP001059597">
    <property type="component" value="Chromosome"/>
</dbReference>
<dbReference type="EMBL" id="AP026073">
    <property type="protein sequence ID" value="BDM67595.1"/>
    <property type="molecule type" value="Genomic_DNA"/>
</dbReference>
<proteinExistence type="predicted"/>
<evidence type="ECO:0000313" key="3">
    <source>
        <dbReference type="Proteomes" id="UP001059597"/>
    </source>
</evidence>
<feature type="region of interest" description="Disordered" evidence="1">
    <location>
        <begin position="1"/>
        <end position="65"/>
    </location>
</feature>